<protein>
    <recommendedName>
        <fullName evidence="3">Ligase</fullName>
    </recommendedName>
</protein>
<evidence type="ECO:0008006" key="3">
    <source>
        <dbReference type="Google" id="ProtNLM"/>
    </source>
</evidence>
<organism evidence="1 2">
    <name type="scientific">Photobacterium aphoticum</name>
    <dbReference type="NCBI Taxonomy" id="754436"/>
    <lineage>
        <taxon>Bacteria</taxon>
        <taxon>Pseudomonadati</taxon>
        <taxon>Pseudomonadota</taxon>
        <taxon>Gammaproteobacteria</taxon>
        <taxon>Vibrionales</taxon>
        <taxon>Vibrionaceae</taxon>
        <taxon>Photobacterium</taxon>
    </lineage>
</organism>
<evidence type="ECO:0000313" key="2">
    <source>
        <dbReference type="Proteomes" id="UP000029227"/>
    </source>
</evidence>
<dbReference type="InterPro" id="IPR047111">
    <property type="entry name" value="YbaP-like"/>
</dbReference>
<dbReference type="Pfam" id="PF01963">
    <property type="entry name" value="TraB_PrgY_gumN"/>
    <property type="match status" value="1"/>
</dbReference>
<dbReference type="PANTHER" id="PTHR40590:SF1">
    <property type="entry name" value="CYTOPLASMIC PROTEIN"/>
    <property type="match status" value="1"/>
</dbReference>
<dbReference type="eggNOG" id="COG3735">
    <property type="taxonomic scope" value="Bacteria"/>
</dbReference>
<dbReference type="EMBL" id="BBMN01000022">
    <property type="protein sequence ID" value="GAL08100.1"/>
    <property type="molecule type" value="Genomic_DNA"/>
</dbReference>
<proteinExistence type="predicted"/>
<dbReference type="AlphaFoldDB" id="A0A090QY44"/>
<dbReference type="CDD" id="cd14789">
    <property type="entry name" value="Tiki"/>
    <property type="match status" value="1"/>
</dbReference>
<name>A0A090QY44_9GAMM</name>
<sequence>MVWLAEKDNRSFTFLGAIHVGTADFYPLPKAFLQRWQQADALVVEADILQPFTPSLNPNTPATRQVLNPEEQQALTALAKKLNLSSSTLLQSPPCSAPLPCK</sequence>
<dbReference type="InterPro" id="IPR002816">
    <property type="entry name" value="TraB/PrgY/GumN_fam"/>
</dbReference>
<evidence type="ECO:0000313" key="1">
    <source>
        <dbReference type="EMBL" id="GAL08100.1"/>
    </source>
</evidence>
<reference evidence="1 2" key="1">
    <citation type="journal article" date="2014" name="Genome Announc.">
        <title>Draft Genome Sequences of Two Vibrionaceae Species, Vibrio ponticus C121 and Photobacterium aphoticum C119, Isolated as Coral Reef Microbiota.</title>
        <authorList>
            <person name="Al-saari N."/>
            <person name="Meirelles P.M."/>
            <person name="Mino S."/>
            <person name="Suda W."/>
            <person name="Oshima K."/>
            <person name="Hattori M."/>
            <person name="Ohkuma M."/>
            <person name="Thompson F.L."/>
            <person name="Gomez-Gil B."/>
            <person name="Sawabe T."/>
            <person name="Sawabe T."/>
        </authorList>
    </citation>
    <scope>NUCLEOTIDE SEQUENCE [LARGE SCALE GENOMIC DNA]</scope>
    <source>
        <strain evidence="1 2">JCM 19237</strain>
    </source>
</reference>
<gene>
    <name evidence="1" type="ORF">JCM19237_154</name>
</gene>
<dbReference type="STRING" id="754436.JCM19237_154"/>
<dbReference type="Proteomes" id="UP000029227">
    <property type="component" value="Unassembled WGS sequence"/>
</dbReference>
<comment type="caution">
    <text evidence="1">The sequence shown here is derived from an EMBL/GenBank/DDBJ whole genome shotgun (WGS) entry which is preliminary data.</text>
</comment>
<accession>A0A090QY44</accession>
<dbReference type="PANTHER" id="PTHR40590">
    <property type="entry name" value="CYTOPLASMIC PROTEIN-RELATED"/>
    <property type="match status" value="1"/>
</dbReference>